<comment type="caution">
    <text evidence="1">The sequence shown here is derived from an EMBL/GenBank/DDBJ whole genome shotgun (WGS) entry which is preliminary data.</text>
</comment>
<evidence type="ECO:0000313" key="1">
    <source>
        <dbReference type="EMBL" id="GAA1587159.1"/>
    </source>
</evidence>
<reference evidence="2" key="1">
    <citation type="journal article" date="2019" name="Int. J. Syst. Evol. Microbiol.">
        <title>The Global Catalogue of Microorganisms (GCM) 10K type strain sequencing project: providing services to taxonomists for standard genome sequencing and annotation.</title>
        <authorList>
            <consortium name="The Broad Institute Genomics Platform"/>
            <consortium name="The Broad Institute Genome Sequencing Center for Infectious Disease"/>
            <person name="Wu L."/>
            <person name="Ma J."/>
        </authorList>
    </citation>
    <scope>NUCLEOTIDE SEQUENCE [LARGE SCALE GENOMIC DNA]</scope>
    <source>
        <strain evidence="2">JCM 14969</strain>
    </source>
</reference>
<dbReference type="EMBL" id="BAAAOS010000032">
    <property type="protein sequence ID" value="GAA1587159.1"/>
    <property type="molecule type" value="Genomic_DNA"/>
</dbReference>
<name>A0ABP4PP68_9ACTN</name>
<accession>A0ABP4PP68</accession>
<evidence type="ECO:0000313" key="2">
    <source>
        <dbReference type="Proteomes" id="UP001500393"/>
    </source>
</evidence>
<organism evidence="1 2">
    <name type="scientific">Kribbella sancticallisti</name>
    <dbReference type="NCBI Taxonomy" id="460087"/>
    <lineage>
        <taxon>Bacteria</taxon>
        <taxon>Bacillati</taxon>
        <taxon>Actinomycetota</taxon>
        <taxon>Actinomycetes</taxon>
        <taxon>Propionibacteriales</taxon>
        <taxon>Kribbellaceae</taxon>
        <taxon>Kribbella</taxon>
    </lineage>
</organism>
<gene>
    <name evidence="1" type="ORF">GCM10009789_45870</name>
</gene>
<proteinExistence type="predicted"/>
<dbReference type="Proteomes" id="UP001500393">
    <property type="component" value="Unassembled WGS sequence"/>
</dbReference>
<protein>
    <submittedName>
        <fullName evidence="1">Uncharacterized protein</fullName>
    </submittedName>
</protein>
<sequence>MDGVPVLSVGSHRHAQQGACFMEYASYLAGEKWSDHPSCTHSLLAYLAREVNDRTSDAGRAALAPLIPTVIGVTSDDPIVHPRLVARVVRTVLPVVADQDKIVLAVALIRAEQVSADLEDRRRLITYIRSSAPSSISAAAHAAAHSPHTDPDELLRRMLIAGIDTVTGHAPSAPKRVQAPILS</sequence>
<keyword evidence="2" id="KW-1185">Reference proteome</keyword>